<evidence type="ECO:0000256" key="13">
    <source>
        <dbReference type="PIRSR" id="PIRSR602401-1"/>
    </source>
</evidence>
<keyword evidence="15" id="KW-1133">Transmembrane helix</keyword>
<dbReference type="OrthoDB" id="2789670at2759"/>
<evidence type="ECO:0000256" key="3">
    <source>
        <dbReference type="ARBA" id="ARBA00004406"/>
    </source>
</evidence>
<evidence type="ECO:0000256" key="12">
    <source>
        <dbReference type="ARBA" id="ARBA00023136"/>
    </source>
</evidence>
<dbReference type="InterPro" id="IPR036396">
    <property type="entry name" value="Cyt_P450_sf"/>
</dbReference>
<evidence type="ECO:0000256" key="4">
    <source>
        <dbReference type="ARBA" id="ARBA00010617"/>
    </source>
</evidence>
<dbReference type="PANTHER" id="PTHR24292:SF45">
    <property type="entry name" value="CYTOCHROME P450 6G1-RELATED"/>
    <property type="match status" value="1"/>
</dbReference>
<dbReference type="FunFam" id="1.10.630.10:FF:000042">
    <property type="entry name" value="Cytochrome P450"/>
    <property type="match status" value="1"/>
</dbReference>
<dbReference type="EMBL" id="CAJNRD030001123">
    <property type="protein sequence ID" value="CAG5104468.1"/>
    <property type="molecule type" value="Genomic_DNA"/>
</dbReference>
<reference evidence="16" key="1">
    <citation type="submission" date="2021-04" db="EMBL/GenBank/DDBJ databases">
        <authorList>
            <person name="Chebbi M.A.C M."/>
        </authorList>
    </citation>
    <scope>NUCLEOTIDE SEQUENCE</scope>
</reference>
<dbReference type="PRINTS" id="PR00463">
    <property type="entry name" value="EP450I"/>
</dbReference>
<proteinExistence type="inferred from homology"/>
<comment type="similarity">
    <text evidence="4 14">Belongs to the cytochrome P450 family.</text>
</comment>
<dbReference type="GO" id="GO:0005789">
    <property type="term" value="C:endoplasmic reticulum membrane"/>
    <property type="evidence" value="ECO:0007669"/>
    <property type="project" value="UniProtKB-SubCell"/>
</dbReference>
<feature type="non-terminal residue" evidence="16">
    <location>
        <position position="512"/>
    </location>
</feature>
<evidence type="ECO:0000313" key="16">
    <source>
        <dbReference type="EMBL" id="CAG5104468.1"/>
    </source>
</evidence>
<keyword evidence="15" id="KW-0812">Transmembrane</keyword>
<dbReference type="Proteomes" id="UP000786811">
    <property type="component" value="Unassembled WGS sequence"/>
</dbReference>
<dbReference type="InterPro" id="IPR001128">
    <property type="entry name" value="Cyt_P450"/>
</dbReference>
<feature type="binding site" description="axial binding residue" evidence="13">
    <location>
        <position position="454"/>
    </location>
    <ligand>
        <name>heme</name>
        <dbReference type="ChEBI" id="CHEBI:30413"/>
    </ligand>
    <ligandPart>
        <name>Fe</name>
        <dbReference type="ChEBI" id="CHEBI:18248"/>
    </ligandPart>
</feature>
<keyword evidence="17" id="KW-1185">Reference proteome</keyword>
<dbReference type="InterPro" id="IPR017972">
    <property type="entry name" value="Cyt_P450_CS"/>
</dbReference>
<sequence>MGFITRYWVLDSVFLLASLIFVGYLYMTRKFKYWKKRGVAEIPPTPFIGNFGTCMMMKRSGGQWIQDMYEWSTGLPYMGYYVFDRPFFLVRDPELIKNILVKDFNYFNDRFAKASPHDRIGDANLFLIKNPLWKTVRAKLTPIYTSGRVKKMFELMVDIGDDLISLMKTYNTKGNGEILEVKDLAARFTTDLIATTAFGIRANCLNHPKAEFREYGKKIFAQTMYRNFEFMSIFFAPQIVGPLGLEILPRDVSKFLRSTLWNVINEREKTGIKRGDLIDLLIELRNNKTEIFDGDFGNSLIDNLLAQAVVFFNAGFETSSSAMSFTLYEIALQPEIQNKLRAEINKGLEQTGGKMTYDLVRNVPYMDMVIAETLRKYPPLPVLDRVANENYKVPNSNLVIEKGTPITIPVSGLHYDPEYFQNPEKYDPERFSDANKKARKQCVYLPFGEGPHVCIGMRIGLLQTKLGLLKLLPKYEFTPCKETMVPMRFSTKSLVVAPDGGLFLNVKEIKTA</sequence>
<feature type="transmembrane region" description="Helical" evidence="15">
    <location>
        <begin position="6"/>
        <end position="27"/>
    </location>
</feature>
<keyword evidence="5 13" id="KW-0349">Heme</keyword>
<evidence type="ECO:0000256" key="5">
    <source>
        <dbReference type="ARBA" id="ARBA00022617"/>
    </source>
</evidence>
<evidence type="ECO:0000313" key="17">
    <source>
        <dbReference type="Proteomes" id="UP000786811"/>
    </source>
</evidence>
<evidence type="ECO:0000256" key="2">
    <source>
        <dbReference type="ARBA" id="ARBA00004174"/>
    </source>
</evidence>
<comment type="caution">
    <text evidence="16">The sequence shown here is derived from an EMBL/GenBank/DDBJ whole genome shotgun (WGS) entry which is preliminary data.</text>
</comment>
<gene>
    <name evidence="16" type="ORF">HICCMSTLAB_LOCUS12017</name>
</gene>
<dbReference type="Gene3D" id="1.10.630.10">
    <property type="entry name" value="Cytochrome P450"/>
    <property type="match status" value="1"/>
</dbReference>
<comment type="subcellular location">
    <subcellularLocation>
        <location evidence="3">Endoplasmic reticulum membrane</location>
        <topology evidence="3">Peripheral membrane protein</topology>
    </subcellularLocation>
    <subcellularLocation>
        <location evidence="2">Microsome membrane</location>
        <topology evidence="2">Peripheral membrane protein</topology>
    </subcellularLocation>
</comment>
<evidence type="ECO:0000256" key="9">
    <source>
        <dbReference type="ARBA" id="ARBA00023002"/>
    </source>
</evidence>
<dbReference type="InterPro" id="IPR050476">
    <property type="entry name" value="Insect_CytP450_Detox"/>
</dbReference>
<evidence type="ECO:0000256" key="14">
    <source>
        <dbReference type="RuleBase" id="RU000461"/>
    </source>
</evidence>
<keyword evidence="11 14" id="KW-0503">Monooxygenase</keyword>
<keyword evidence="12 15" id="KW-0472">Membrane</keyword>
<evidence type="ECO:0000256" key="1">
    <source>
        <dbReference type="ARBA" id="ARBA00001971"/>
    </source>
</evidence>
<dbReference type="PANTHER" id="PTHR24292">
    <property type="entry name" value="CYTOCHROME P450"/>
    <property type="match status" value="1"/>
</dbReference>
<evidence type="ECO:0000256" key="8">
    <source>
        <dbReference type="ARBA" id="ARBA00022848"/>
    </source>
</evidence>
<evidence type="ECO:0000256" key="10">
    <source>
        <dbReference type="ARBA" id="ARBA00023004"/>
    </source>
</evidence>
<evidence type="ECO:0000256" key="15">
    <source>
        <dbReference type="SAM" id="Phobius"/>
    </source>
</evidence>
<dbReference type="Pfam" id="PF00067">
    <property type="entry name" value="p450"/>
    <property type="match status" value="1"/>
</dbReference>
<dbReference type="AlphaFoldDB" id="A0A8J2HL13"/>
<keyword evidence="7" id="KW-0256">Endoplasmic reticulum</keyword>
<dbReference type="GO" id="GO:0020037">
    <property type="term" value="F:heme binding"/>
    <property type="evidence" value="ECO:0007669"/>
    <property type="project" value="InterPro"/>
</dbReference>
<name>A0A8J2HL13_COTCN</name>
<keyword evidence="9 14" id="KW-0560">Oxidoreductase</keyword>
<dbReference type="InterPro" id="IPR002401">
    <property type="entry name" value="Cyt_P450_E_grp-I"/>
</dbReference>
<dbReference type="GO" id="GO:0004497">
    <property type="term" value="F:monooxygenase activity"/>
    <property type="evidence" value="ECO:0007669"/>
    <property type="project" value="UniProtKB-KW"/>
</dbReference>
<organism evidence="16 17">
    <name type="scientific">Cotesia congregata</name>
    <name type="common">Parasitoid wasp</name>
    <name type="synonym">Apanteles congregatus</name>
    <dbReference type="NCBI Taxonomy" id="51543"/>
    <lineage>
        <taxon>Eukaryota</taxon>
        <taxon>Metazoa</taxon>
        <taxon>Ecdysozoa</taxon>
        <taxon>Arthropoda</taxon>
        <taxon>Hexapoda</taxon>
        <taxon>Insecta</taxon>
        <taxon>Pterygota</taxon>
        <taxon>Neoptera</taxon>
        <taxon>Endopterygota</taxon>
        <taxon>Hymenoptera</taxon>
        <taxon>Apocrita</taxon>
        <taxon>Ichneumonoidea</taxon>
        <taxon>Braconidae</taxon>
        <taxon>Microgastrinae</taxon>
        <taxon>Cotesia</taxon>
    </lineage>
</organism>
<keyword evidence="6 13" id="KW-0479">Metal-binding</keyword>
<dbReference type="PROSITE" id="PS00086">
    <property type="entry name" value="CYTOCHROME_P450"/>
    <property type="match status" value="1"/>
</dbReference>
<protein>
    <submittedName>
        <fullName evidence="16">CYP6AQ20</fullName>
    </submittedName>
</protein>
<accession>A0A8J2HL13</accession>
<comment type="cofactor">
    <cofactor evidence="1 13">
        <name>heme</name>
        <dbReference type="ChEBI" id="CHEBI:30413"/>
    </cofactor>
</comment>
<evidence type="ECO:0000256" key="7">
    <source>
        <dbReference type="ARBA" id="ARBA00022824"/>
    </source>
</evidence>
<dbReference type="GO" id="GO:0016705">
    <property type="term" value="F:oxidoreductase activity, acting on paired donors, with incorporation or reduction of molecular oxygen"/>
    <property type="evidence" value="ECO:0007669"/>
    <property type="project" value="InterPro"/>
</dbReference>
<keyword evidence="10 13" id="KW-0408">Iron</keyword>
<dbReference type="GO" id="GO:0005506">
    <property type="term" value="F:iron ion binding"/>
    <property type="evidence" value="ECO:0007669"/>
    <property type="project" value="InterPro"/>
</dbReference>
<keyword evidence="8" id="KW-0492">Microsome</keyword>
<evidence type="ECO:0000256" key="11">
    <source>
        <dbReference type="ARBA" id="ARBA00023033"/>
    </source>
</evidence>
<dbReference type="PRINTS" id="PR00385">
    <property type="entry name" value="P450"/>
</dbReference>
<dbReference type="CDD" id="cd11056">
    <property type="entry name" value="CYP6-like"/>
    <property type="match status" value="1"/>
</dbReference>
<dbReference type="SUPFAM" id="SSF48264">
    <property type="entry name" value="Cytochrome P450"/>
    <property type="match status" value="1"/>
</dbReference>
<evidence type="ECO:0000256" key="6">
    <source>
        <dbReference type="ARBA" id="ARBA00022723"/>
    </source>
</evidence>